<evidence type="ECO:0000256" key="9">
    <source>
        <dbReference type="ARBA" id="ARBA00023316"/>
    </source>
</evidence>
<keyword evidence="16" id="KW-1185">Reference proteome</keyword>
<dbReference type="InterPro" id="IPR013221">
    <property type="entry name" value="Mur_ligase_cen"/>
</dbReference>
<dbReference type="Pfam" id="PF02875">
    <property type="entry name" value="Mur_ligase_C"/>
    <property type="match status" value="1"/>
</dbReference>
<evidence type="ECO:0000256" key="5">
    <source>
        <dbReference type="ARBA" id="ARBA00022840"/>
    </source>
</evidence>
<evidence type="ECO:0000313" key="16">
    <source>
        <dbReference type="Proteomes" id="UP001549257"/>
    </source>
</evidence>
<organism evidence="15 16">
    <name type="scientific">Conyzicola nivalis</name>
    <dbReference type="NCBI Taxonomy" id="1477021"/>
    <lineage>
        <taxon>Bacteria</taxon>
        <taxon>Bacillati</taxon>
        <taxon>Actinomycetota</taxon>
        <taxon>Actinomycetes</taxon>
        <taxon>Micrococcales</taxon>
        <taxon>Microbacteriaceae</taxon>
        <taxon>Conyzicola</taxon>
    </lineage>
</organism>
<dbReference type="Pfam" id="PF01225">
    <property type="entry name" value="Mur_ligase"/>
    <property type="match status" value="1"/>
</dbReference>
<evidence type="ECO:0000256" key="4">
    <source>
        <dbReference type="ARBA" id="ARBA00022741"/>
    </source>
</evidence>
<dbReference type="InterPro" id="IPR004101">
    <property type="entry name" value="Mur_ligase_C"/>
</dbReference>
<evidence type="ECO:0000256" key="8">
    <source>
        <dbReference type="ARBA" id="ARBA00023306"/>
    </source>
</evidence>
<sequence>MISLTLREIATIVNGRLAPTAPRDATVGGSVETDSRLVTPGSIFFAMPGGEADGHDYIPQAIANGAALVIAARAADAAVPVIVVGDGVAALADLARAVVARVRARGTLRVVAVTGSNGKTTTKNMLRAILGAQGRTVAPEASFNNHVGAPISMLRVDESTRYLIVEMGASHTGEIAHLVSIARPDIGIVLAVGRAHVGEFGGIDVIARAKAEMVVELPETATAILNSDDRRVAGMAGQTAAGVRWFGRGEGSGLRAWNVVSTLAGTAFDLVIDGRIVAVRLRIVGQHHAMNALAALSAAQVLGIDTDEAVAALEAMPRAERWRMELLRSPAGAVIINDAYNASPESASAALHALVAVRPAGSRSVAVLGEMTELGASADEEHAAIGALVNRLGIHRLVVVGERAKGIHSAVTATDGWAGTADFVPTADAAFGLLEAELGPDDVVLVKSSKSANLRFLGDRLAGIAQ</sequence>
<dbReference type="InterPro" id="IPR051046">
    <property type="entry name" value="MurCDEF_CellWall_CoF430Synth"/>
</dbReference>
<keyword evidence="1 10" id="KW-0963">Cytoplasm</keyword>
<comment type="similarity">
    <text evidence="10">Belongs to the MurCDEF family. MurF subfamily.</text>
</comment>
<comment type="pathway">
    <text evidence="10 11">Cell wall biogenesis; peptidoglycan biosynthesis.</text>
</comment>
<dbReference type="SUPFAM" id="SSF53244">
    <property type="entry name" value="MurD-like peptide ligases, peptide-binding domain"/>
    <property type="match status" value="1"/>
</dbReference>
<keyword evidence="8 10" id="KW-0131">Cell cycle</keyword>
<feature type="domain" description="Mur ligase N-terminal catalytic" evidence="12">
    <location>
        <begin position="31"/>
        <end position="96"/>
    </location>
</feature>
<feature type="domain" description="Mur ligase central" evidence="14">
    <location>
        <begin position="113"/>
        <end position="299"/>
    </location>
</feature>
<evidence type="ECO:0000256" key="6">
    <source>
        <dbReference type="ARBA" id="ARBA00022960"/>
    </source>
</evidence>
<dbReference type="InterPro" id="IPR005863">
    <property type="entry name" value="UDP-N-AcMur_synth"/>
</dbReference>
<evidence type="ECO:0000313" key="15">
    <source>
        <dbReference type="EMBL" id="MET4583160.1"/>
    </source>
</evidence>
<keyword evidence="7 10" id="KW-0573">Peptidoglycan synthesis</keyword>
<comment type="caution">
    <text evidence="15">The sequence shown here is derived from an EMBL/GenBank/DDBJ whole genome shotgun (WGS) entry which is preliminary data.</text>
</comment>
<evidence type="ECO:0000256" key="1">
    <source>
        <dbReference type="ARBA" id="ARBA00022490"/>
    </source>
</evidence>
<dbReference type="GO" id="GO:0047480">
    <property type="term" value="F:UDP-N-acetylmuramoyl-tripeptide-D-alanyl-D-alanine ligase activity"/>
    <property type="evidence" value="ECO:0007669"/>
    <property type="project" value="UniProtKB-EC"/>
</dbReference>
<evidence type="ECO:0000256" key="10">
    <source>
        <dbReference type="HAMAP-Rule" id="MF_02019"/>
    </source>
</evidence>
<dbReference type="EMBL" id="JBEPSJ010000003">
    <property type="protein sequence ID" value="MET4583160.1"/>
    <property type="molecule type" value="Genomic_DNA"/>
</dbReference>
<keyword evidence="6 10" id="KW-0133">Cell shape</keyword>
<comment type="subcellular location">
    <subcellularLocation>
        <location evidence="10 11">Cytoplasm</location>
    </subcellularLocation>
</comment>
<gene>
    <name evidence="10" type="primary">murF</name>
    <name evidence="15" type="ORF">ABIE21_002679</name>
</gene>
<reference evidence="15 16" key="1">
    <citation type="submission" date="2024-06" db="EMBL/GenBank/DDBJ databases">
        <title>Sorghum-associated microbial communities from plants grown in Nebraska, USA.</title>
        <authorList>
            <person name="Schachtman D."/>
        </authorList>
    </citation>
    <scope>NUCLEOTIDE SEQUENCE [LARGE SCALE GENOMIC DNA]</scope>
    <source>
        <strain evidence="15 16">2857</strain>
    </source>
</reference>
<dbReference type="InterPro" id="IPR035911">
    <property type="entry name" value="MurE/MurF_N"/>
</dbReference>
<evidence type="ECO:0000259" key="13">
    <source>
        <dbReference type="Pfam" id="PF02875"/>
    </source>
</evidence>
<evidence type="ECO:0000256" key="2">
    <source>
        <dbReference type="ARBA" id="ARBA00022598"/>
    </source>
</evidence>
<evidence type="ECO:0000256" key="3">
    <source>
        <dbReference type="ARBA" id="ARBA00022618"/>
    </source>
</evidence>
<dbReference type="SUPFAM" id="SSF53623">
    <property type="entry name" value="MurD-like peptide ligases, catalytic domain"/>
    <property type="match status" value="1"/>
</dbReference>
<comment type="catalytic activity">
    <reaction evidence="10 11">
        <text>D-alanyl-D-alanine + UDP-N-acetyl-alpha-D-muramoyl-L-alanyl-gamma-D-glutamyl-meso-2,6-diaminopimelate + ATP = UDP-N-acetyl-alpha-D-muramoyl-L-alanyl-gamma-D-glutamyl-meso-2,6-diaminopimeloyl-D-alanyl-D-alanine + ADP + phosphate + H(+)</text>
        <dbReference type="Rhea" id="RHEA:28374"/>
        <dbReference type="ChEBI" id="CHEBI:15378"/>
        <dbReference type="ChEBI" id="CHEBI:30616"/>
        <dbReference type="ChEBI" id="CHEBI:43474"/>
        <dbReference type="ChEBI" id="CHEBI:57822"/>
        <dbReference type="ChEBI" id="CHEBI:61386"/>
        <dbReference type="ChEBI" id="CHEBI:83905"/>
        <dbReference type="ChEBI" id="CHEBI:456216"/>
        <dbReference type="EC" id="6.3.2.10"/>
    </reaction>
</comment>
<proteinExistence type="inferred from homology"/>
<evidence type="ECO:0000256" key="7">
    <source>
        <dbReference type="ARBA" id="ARBA00022984"/>
    </source>
</evidence>
<dbReference type="InterPro" id="IPR000713">
    <property type="entry name" value="Mur_ligase_N"/>
</dbReference>
<dbReference type="PANTHER" id="PTHR43024:SF1">
    <property type="entry name" value="UDP-N-ACETYLMURAMOYL-TRIPEPTIDE--D-ALANYL-D-ALANINE LIGASE"/>
    <property type="match status" value="1"/>
</dbReference>
<accession>A0ABV2QQ47</accession>
<name>A0ABV2QQ47_9MICO</name>
<feature type="binding site" evidence="10">
    <location>
        <begin position="115"/>
        <end position="121"/>
    </location>
    <ligand>
        <name>ATP</name>
        <dbReference type="ChEBI" id="CHEBI:30616"/>
    </ligand>
</feature>
<dbReference type="Gene3D" id="3.40.1390.10">
    <property type="entry name" value="MurE/MurF, N-terminal domain"/>
    <property type="match status" value="1"/>
</dbReference>
<dbReference type="NCBIfam" id="TIGR01143">
    <property type="entry name" value="murF"/>
    <property type="match status" value="1"/>
</dbReference>
<evidence type="ECO:0000259" key="14">
    <source>
        <dbReference type="Pfam" id="PF08245"/>
    </source>
</evidence>
<dbReference type="InterPro" id="IPR036615">
    <property type="entry name" value="Mur_ligase_C_dom_sf"/>
</dbReference>
<keyword evidence="2 10" id="KW-0436">Ligase</keyword>
<evidence type="ECO:0000259" key="12">
    <source>
        <dbReference type="Pfam" id="PF01225"/>
    </source>
</evidence>
<feature type="domain" description="Mur ligase C-terminal" evidence="13">
    <location>
        <begin position="323"/>
        <end position="449"/>
    </location>
</feature>
<comment type="function">
    <text evidence="10 11">Involved in cell wall formation. Catalyzes the final step in the synthesis of UDP-N-acetylmuramoyl-pentapeptide, the precursor of murein.</text>
</comment>
<dbReference type="HAMAP" id="MF_02019">
    <property type="entry name" value="MurF"/>
    <property type="match status" value="1"/>
</dbReference>
<dbReference type="PANTHER" id="PTHR43024">
    <property type="entry name" value="UDP-N-ACETYLMURAMOYL-TRIPEPTIDE--D-ALANYL-D-ALANINE LIGASE"/>
    <property type="match status" value="1"/>
</dbReference>
<keyword evidence="4 10" id="KW-0547">Nucleotide-binding</keyword>
<dbReference type="Gene3D" id="3.90.190.20">
    <property type="entry name" value="Mur ligase, C-terminal domain"/>
    <property type="match status" value="1"/>
</dbReference>
<dbReference type="Proteomes" id="UP001549257">
    <property type="component" value="Unassembled WGS sequence"/>
</dbReference>
<evidence type="ECO:0000256" key="11">
    <source>
        <dbReference type="RuleBase" id="RU004136"/>
    </source>
</evidence>
<dbReference type="SUPFAM" id="SSF63418">
    <property type="entry name" value="MurE/MurF N-terminal domain"/>
    <property type="match status" value="1"/>
</dbReference>
<dbReference type="EC" id="6.3.2.10" evidence="10 11"/>
<dbReference type="InterPro" id="IPR036565">
    <property type="entry name" value="Mur-like_cat_sf"/>
</dbReference>
<keyword evidence="9 10" id="KW-0961">Cell wall biogenesis/degradation</keyword>
<keyword evidence="3 10" id="KW-0132">Cell division</keyword>
<dbReference type="Gene3D" id="3.40.1190.10">
    <property type="entry name" value="Mur-like, catalytic domain"/>
    <property type="match status" value="1"/>
</dbReference>
<dbReference type="Pfam" id="PF08245">
    <property type="entry name" value="Mur_ligase_M"/>
    <property type="match status" value="1"/>
</dbReference>
<dbReference type="RefSeq" id="WP_354025328.1">
    <property type="nucleotide sequence ID" value="NZ_JBEPSJ010000003.1"/>
</dbReference>
<protein>
    <recommendedName>
        <fullName evidence="10 11">UDP-N-acetylmuramoyl-tripeptide--D-alanyl-D-alanine ligase</fullName>
        <ecNumber evidence="10 11">6.3.2.10</ecNumber>
    </recommendedName>
    <alternativeName>
        <fullName evidence="10">D-alanyl-D-alanine-adding enzyme</fullName>
    </alternativeName>
</protein>
<keyword evidence="5 10" id="KW-0067">ATP-binding</keyword>